<dbReference type="AlphaFoldDB" id="A0A1T1P0R3"/>
<dbReference type="InterPro" id="IPR003593">
    <property type="entry name" value="AAA+_ATPase"/>
</dbReference>
<dbReference type="Pfam" id="PF14524">
    <property type="entry name" value="Wzt_C"/>
    <property type="match status" value="1"/>
</dbReference>
<keyword evidence="4 6" id="KW-0067">ATP-binding</keyword>
<dbReference type="Pfam" id="PF00005">
    <property type="entry name" value="ABC_tran"/>
    <property type="match status" value="1"/>
</dbReference>
<dbReference type="EMBL" id="LOJW01000025">
    <property type="protein sequence ID" value="OOW69013.1"/>
    <property type="molecule type" value="Genomic_DNA"/>
</dbReference>
<dbReference type="Proteomes" id="UP000190559">
    <property type="component" value="Unassembled WGS sequence"/>
</dbReference>
<evidence type="ECO:0000313" key="6">
    <source>
        <dbReference type="EMBL" id="OOW69013.1"/>
    </source>
</evidence>
<comment type="similarity">
    <text evidence="1">Belongs to the ABC transporter superfamily.</text>
</comment>
<dbReference type="InterPro" id="IPR017871">
    <property type="entry name" value="ABC_transporter-like_CS"/>
</dbReference>
<dbReference type="InterPro" id="IPR027417">
    <property type="entry name" value="P-loop_NTPase"/>
</dbReference>
<dbReference type="PANTHER" id="PTHR46743:SF2">
    <property type="entry name" value="TEICHOIC ACIDS EXPORT ATP-BINDING PROTEIN TAGH"/>
    <property type="match status" value="1"/>
</dbReference>
<dbReference type="GO" id="GO:0005524">
    <property type="term" value="F:ATP binding"/>
    <property type="evidence" value="ECO:0007669"/>
    <property type="project" value="UniProtKB-KW"/>
</dbReference>
<sequence>MSDVVMRVEGVGKAYRVWSSQWLRAASWFGAPVQAREEHWILRNVSFSIKTGESVGVVGRNGAGKSTLLKLITGTVQPTEGVIARSGRIAAILELGMGFNPDLTGRQNAYHSAGLMGYSQQQIDAAMPGIEGFAEVGEYFDAPVRTYSSGMQVRVAFAVATAFRPDVLIVDEALSVGDAYFQAKCFKRVQEFKEQGTTLILVSHAVGDIVKHCERVLFIKDGGVYADGPAREVSNLYLDELFGRKSSSDPARADAPIEAIPSESIDDVFHTRPSYNRNEHRWGQGGAKIVDYAVTSSGERFPARIDSGAVTKFHMKIVFERDFDNVVPGLLLKTLEGLFLYGTNSFLASDGRKTLSPRAGDVVTCHFALPLSVNEGHYMVSLGISSGDPLGELVPLDRRYDAILLDVSRPMQFWGIVDLNAEFSADVP</sequence>
<organism evidence="6 7">
    <name type="scientific">Xanthomonas axonopodis pv. melhusii</name>
    <dbReference type="NCBI Taxonomy" id="487834"/>
    <lineage>
        <taxon>Bacteria</taxon>
        <taxon>Pseudomonadati</taxon>
        <taxon>Pseudomonadota</taxon>
        <taxon>Gammaproteobacteria</taxon>
        <taxon>Lysobacterales</taxon>
        <taxon>Lysobacteraceae</taxon>
        <taxon>Xanthomonas</taxon>
    </lineage>
</organism>
<protein>
    <submittedName>
        <fullName evidence="6">ABC transporter ATP-binding protein</fullName>
    </submittedName>
</protein>
<name>A0A1T1P0R3_9XANT</name>
<proteinExistence type="inferred from homology"/>
<evidence type="ECO:0000313" key="7">
    <source>
        <dbReference type="Proteomes" id="UP000190559"/>
    </source>
</evidence>
<evidence type="ECO:0000256" key="2">
    <source>
        <dbReference type="ARBA" id="ARBA00022448"/>
    </source>
</evidence>
<evidence type="ECO:0000259" key="5">
    <source>
        <dbReference type="PROSITE" id="PS50893"/>
    </source>
</evidence>
<dbReference type="CDD" id="cd03220">
    <property type="entry name" value="ABC_KpsT_Wzt"/>
    <property type="match status" value="1"/>
</dbReference>
<keyword evidence="3" id="KW-0547">Nucleotide-binding</keyword>
<dbReference type="SUPFAM" id="SSF52540">
    <property type="entry name" value="P-loop containing nucleoside triphosphate hydrolases"/>
    <property type="match status" value="1"/>
</dbReference>
<dbReference type="Gene3D" id="2.70.50.60">
    <property type="entry name" value="abc- transporter (atp binding component) like domain"/>
    <property type="match status" value="1"/>
</dbReference>
<evidence type="ECO:0000256" key="3">
    <source>
        <dbReference type="ARBA" id="ARBA00022741"/>
    </source>
</evidence>
<evidence type="ECO:0000256" key="1">
    <source>
        <dbReference type="ARBA" id="ARBA00005417"/>
    </source>
</evidence>
<dbReference type="PANTHER" id="PTHR46743">
    <property type="entry name" value="TEICHOIC ACIDS EXPORT ATP-BINDING PROTEIN TAGH"/>
    <property type="match status" value="1"/>
</dbReference>
<dbReference type="CDD" id="cd10147">
    <property type="entry name" value="Wzt_C-like"/>
    <property type="match status" value="1"/>
</dbReference>
<gene>
    <name evidence="6" type="ORF">Xmlh_02430</name>
</gene>
<keyword evidence="2" id="KW-0813">Transport</keyword>
<dbReference type="GO" id="GO:0016887">
    <property type="term" value="F:ATP hydrolysis activity"/>
    <property type="evidence" value="ECO:0007669"/>
    <property type="project" value="InterPro"/>
</dbReference>
<feature type="domain" description="ABC transporter" evidence="5">
    <location>
        <begin position="23"/>
        <end position="246"/>
    </location>
</feature>
<dbReference type="RefSeq" id="WP_078563678.1">
    <property type="nucleotide sequence ID" value="NZ_LOJW01000025.1"/>
</dbReference>
<dbReference type="InterPro" id="IPR015860">
    <property type="entry name" value="ABC_transpr_TagH-like"/>
</dbReference>
<dbReference type="InterPro" id="IPR050683">
    <property type="entry name" value="Bact_Polysacc_Export_ATP-bd"/>
</dbReference>
<dbReference type="Gene3D" id="3.40.50.300">
    <property type="entry name" value="P-loop containing nucleotide triphosphate hydrolases"/>
    <property type="match status" value="1"/>
</dbReference>
<comment type="caution">
    <text evidence="6">The sequence shown here is derived from an EMBL/GenBank/DDBJ whole genome shotgun (WGS) entry which is preliminary data.</text>
</comment>
<dbReference type="PROSITE" id="PS50893">
    <property type="entry name" value="ABC_TRANSPORTER_2"/>
    <property type="match status" value="1"/>
</dbReference>
<dbReference type="PROSITE" id="PS00211">
    <property type="entry name" value="ABC_TRANSPORTER_1"/>
    <property type="match status" value="1"/>
</dbReference>
<reference evidence="6 7" key="1">
    <citation type="submission" date="2015-12" db="EMBL/GenBank/DDBJ databases">
        <authorList>
            <person name="Shamseldin A."/>
            <person name="Moawad H."/>
            <person name="Abd El-Rahim W.M."/>
            <person name="Sadowsky M.J."/>
        </authorList>
    </citation>
    <scope>NUCLEOTIDE SEQUENCE [LARGE SCALE GENOMIC DNA]</scope>
    <source>
        <strain evidence="6 7">LMG9050</strain>
    </source>
</reference>
<dbReference type="GO" id="GO:0140359">
    <property type="term" value="F:ABC-type transporter activity"/>
    <property type="evidence" value="ECO:0007669"/>
    <property type="project" value="InterPro"/>
</dbReference>
<dbReference type="GO" id="GO:0016020">
    <property type="term" value="C:membrane"/>
    <property type="evidence" value="ECO:0007669"/>
    <property type="project" value="InterPro"/>
</dbReference>
<dbReference type="InterPro" id="IPR003439">
    <property type="entry name" value="ABC_transporter-like_ATP-bd"/>
</dbReference>
<dbReference type="InterPro" id="IPR029439">
    <property type="entry name" value="Wzt_C"/>
</dbReference>
<accession>A0A1T1P0R3</accession>
<evidence type="ECO:0000256" key="4">
    <source>
        <dbReference type="ARBA" id="ARBA00022840"/>
    </source>
</evidence>
<dbReference type="SMART" id="SM00382">
    <property type="entry name" value="AAA"/>
    <property type="match status" value="1"/>
</dbReference>